<organism evidence="3 4">
    <name type="scientific">Diplocarpon coronariae</name>
    <dbReference type="NCBI Taxonomy" id="2795749"/>
    <lineage>
        <taxon>Eukaryota</taxon>
        <taxon>Fungi</taxon>
        <taxon>Dikarya</taxon>
        <taxon>Ascomycota</taxon>
        <taxon>Pezizomycotina</taxon>
        <taxon>Leotiomycetes</taxon>
        <taxon>Helotiales</taxon>
        <taxon>Drepanopezizaceae</taxon>
        <taxon>Diplocarpon</taxon>
    </lineage>
</organism>
<dbReference type="GO" id="GO:0007131">
    <property type="term" value="P:reciprocal meiotic recombination"/>
    <property type="evidence" value="ECO:0007669"/>
    <property type="project" value="InterPro"/>
</dbReference>
<dbReference type="EMBL" id="MZNU01000188">
    <property type="protein sequence ID" value="OWP03170.1"/>
    <property type="molecule type" value="Genomic_DNA"/>
</dbReference>
<evidence type="ECO:0000313" key="4">
    <source>
        <dbReference type="Proteomes" id="UP000242519"/>
    </source>
</evidence>
<dbReference type="OrthoDB" id="441210at2759"/>
<evidence type="ECO:0000313" key="3">
    <source>
        <dbReference type="EMBL" id="OWP03170.1"/>
    </source>
</evidence>
<evidence type="ECO:0000259" key="2">
    <source>
        <dbReference type="Pfam" id="PF14634"/>
    </source>
</evidence>
<name>A0A218Z6E4_9HELO</name>
<dbReference type="PANTHER" id="PTHR14305">
    <property type="entry name" value="E3 UBIQUITIN-PROTEIN LIGASE CCNB1IP1"/>
    <property type="match status" value="1"/>
</dbReference>
<reference evidence="3 4" key="1">
    <citation type="submission" date="2017-04" db="EMBL/GenBank/DDBJ databases">
        <title>Draft genome sequence of Marssonina coronaria NL1: causal agent of apple blotch.</title>
        <authorList>
            <person name="Cheng Q."/>
        </authorList>
    </citation>
    <scope>NUCLEOTIDE SEQUENCE [LARGE SCALE GENOMIC DNA]</scope>
    <source>
        <strain evidence="3 4">NL1</strain>
    </source>
</reference>
<keyword evidence="4" id="KW-1185">Reference proteome</keyword>
<dbReference type="InterPro" id="IPR001841">
    <property type="entry name" value="Znf_RING"/>
</dbReference>
<feature type="domain" description="RING-type" evidence="2">
    <location>
        <begin position="6"/>
        <end position="54"/>
    </location>
</feature>
<evidence type="ECO:0000256" key="1">
    <source>
        <dbReference type="SAM" id="MobiDB-lite"/>
    </source>
</evidence>
<accession>A0A218Z6E4</accession>
<dbReference type="Gene3D" id="3.30.40.10">
    <property type="entry name" value="Zinc/RING finger domain, C3HC4 (zinc finger)"/>
    <property type="match status" value="1"/>
</dbReference>
<comment type="caution">
    <text evidence="3">The sequence shown here is derived from an EMBL/GenBank/DDBJ whole genome shotgun (WGS) entry which is preliminary data.</text>
</comment>
<dbReference type="PANTHER" id="PTHR14305:SF0">
    <property type="entry name" value="E3 UBIQUITIN-PROTEIN LIGASE CCNB1IP1"/>
    <property type="match status" value="1"/>
</dbReference>
<feature type="compositionally biased region" description="Polar residues" evidence="1">
    <location>
        <begin position="247"/>
        <end position="264"/>
    </location>
</feature>
<feature type="region of interest" description="Disordered" evidence="1">
    <location>
        <begin position="233"/>
        <end position="285"/>
    </location>
</feature>
<proteinExistence type="predicted"/>
<dbReference type="InParanoid" id="A0A218Z6E4"/>
<feature type="compositionally biased region" description="Polar residues" evidence="1">
    <location>
        <begin position="330"/>
        <end position="344"/>
    </location>
</feature>
<dbReference type="GO" id="GO:0000795">
    <property type="term" value="C:synaptonemal complex"/>
    <property type="evidence" value="ECO:0007669"/>
    <property type="project" value="InterPro"/>
</dbReference>
<dbReference type="AlphaFoldDB" id="A0A218Z6E4"/>
<gene>
    <name evidence="3" type="ORF">B2J93_7196</name>
</gene>
<sequence>MEFTLRCNVLKCRKDVNGHAFVTTCSHIFCMDCSQRSGLATVREGQRIICPACDVQLSNPDDAVVANLNPTEDYKSSVLSGLSPNLIMECASRALNFWTYQTTQEMLVPLGHGTGALADLASVYHEYVAKNLTDKYNILSTQIDKIVHDANSEVSNLRNKISGMGILLMFRPRKNEEIMQALREKNRKHMQTQELYDKLKRRAMLGQVQDAASDAVDHTIHNSVAANHFVDKVGNQNMRPPPPLFSDQRNNGMQRSSAIGTAGSNAAPHLDHNSGRNSGWAGFSSLGSSNQNFPYQTPSSQRQQAASYAPITTGLGLQNNGVSATPEPLSRTSPRQPLASLNGNSPRLSGFSGYGMSAGLKVSNPTGSVVNGMARPVMRSRVAQRAGSGFSNNQNSAYRPPANTFSTRNNLY</sequence>
<dbReference type="Pfam" id="PF14634">
    <property type="entry name" value="zf-RING_5"/>
    <property type="match status" value="1"/>
</dbReference>
<protein>
    <submittedName>
        <fullName evidence="3">Cyclin B1 interacting protein</fullName>
    </submittedName>
</protein>
<feature type="region of interest" description="Disordered" evidence="1">
    <location>
        <begin position="317"/>
        <end position="344"/>
    </location>
</feature>
<dbReference type="GO" id="GO:0061630">
    <property type="term" value="F:ubiquitin protein ligase activity"/>
    <property type="evidence" value="ECO:0007669"/>
    <property type="project" value="InterPro"/>
</dbReference>
<feature type="compositionally biased region" description="Polar residues" evidence="1">
    <location>
        <begin position="389"/>
        <end position="412"/>
    </location>
</feature>
<feature type="region of interest" description="Disordered" evidence="1">
    <location>
        <begin position="384"/>
        <end position="412"/>
    </location>
</feature>
<dbReference type="InterPro" id="IPR042448">
    <property type="entry name" value="CCNB1IP1"/>
</dbReference>
<dbReference type="InterPro" id="IPR013083">
    <property type="entry name" value="Znf_RING/FYVE/PHD"/>
</dbReference>
<dbReference type="STRING" id="503106.A0A218Z6E4"/>
<dbReference type="SUPFAM" id="SSF57850">
    <property type="entry name" value="RING/U-box"/>
    <property type="match status" value="1"/>
</dbReference>
<dbReference type="Proteomes" id="UP000242519">
    <property type="component" value="Unassembled WGS sequence"/>
</dbReference>